<reference evidence="2 3" key="1">
    <citation type="journal article" date="2018" name="IMA Fungus">
        <title>IMA Genome-F 9: Draft genome sequence of Annulohypoxylon stygium, Aspergillus mulundensis, Berkeleyomyces basicola (syn. Thielaviopsis basicola), Ceratocystis smalleyi, two Cercospora beticola strains, Coleophoma cylindrospora, Fusarium fracticaudum, Phialophora cf. hyalina, and Morchella septimelata.</title>
        <authorList>
            <person name="Wingfield B.D."/>
            <person name="Bills G.F."/>
            <person name="Dong Y."/>
            <person name="Huang W."/>
            <person name="Nel W.J."/>
            <person name="Swalarsk-Parry B.S."/>
            <person name="Vaghefi N."/>
            <person name="Wilken P.M."/>
            <person name="An Z."/>
            <person name="de Beer Z.W."/>
            <person name="De Vos L."/>
            <person name="Chen L."/>
            <person name="Duong T.A."/>
            <person name="Gao Y."/>
            <person name="Hammerbacher A."/>
            <person name="Kikkert J.R."/>
            <person name="Li Y."/>
            <person name="Li H."/>
            <person name="Li K."/>
            <person name="Li Q."/>
            <person name="Liu X."/>
            <person name="Ma X."/>
            <person name="Naidoo K."/>
            <person name="Pethybridge S.J."/>
            <person name="Sun J."/>
            <person name="Steenkamp E.T."/>
            <person name="van der Nest M.A."/>
            <person name="van Wyk S."/>
            <person name="Wingfield M.J."/>
            <person name="Xiong C."/>
            <person name="Yue Q."/>
            <person name="Zhang X."/>
        </authorList>
    </citation>
    <scope>NUCLEOTIDE SEQUENCE [LARGE SCALE GENOMIC DNA]</scope>
    <source>
        <strain evidence="2 3">BP5796</strain>
    </source>
</reference>
<dbReference type="AlphaFoldDB" id="A0A3D8QE97"/>
<dbReference type="EMBL" id="PDLN01000019">
    <property type="protein sequence ID" value="RDW60057.1"/>
    <property type="molecule type" value="Genomic_DNA"/>
</dbReference>
<gene>
    <name evidence="2" type="ORF">BP5796_11663</name>
</gene>
<feature type="region of interest" description="Disordered" evidence="1">
    <location>
        <begin position="1"/>
        <end position="29"/>
    </location>
</feature>
<evidence type="ECO:0000313" key="2">
    <source>
        <dbReference type="EMBL" id="RDW60057.1"/>
    </source>
</evidence>
<name>A0A3D8QE97_9HELO</name>
<sequence length="224" mass="24016">MANTTANIKPREGRHNHPSSGCTESRHVQDPGVCVQTKVDPSGDAEALPCGAEAAPEPTTVHVSLAWPSGTAVRPKVVIMIWEPARPSELATPPYPYVPYSQNDNALRPVVPQECRNEGLLFCRIVVAFINPSSAVFVKKSAFGSGTARHTIERPALAGVDHGCTGMAVTPTKRHGRRWTLLRAFIALYQASQLTPQGRTAAATLDRVLEGVSSAATLDHHNSN</sequence>
<dbReference type="Proteomes" id="UP000256328">
    <property type="component" value="Unassembled WGS sequence"/>
</dbReference>
<keyword evidence="3" id="KW-1185">Reference proteome</keyword>
<comment type="caution">
    <text evidence="2">The sequence shown here is derived from an EMBL/GenBank/DDBJ whole genome shotgun (WGS) entry which is preliminary data.</text>
</comment>
<accession>A0A3D8QE97</accession>
<proteinExistence type="predicted"/>
<protein>
    <submittedName>
        <fullName evidence="2">Uncharacterized protein</fullName>
    </submittedName>
</protein>
<evidence type="ECO:0000256" key="1">
    <source>
        <dbReference type="SAM" id="MobiDB-lite"/>
    </source>
</evidence>
<evidence type="ECO:0000313" key="3">
    <source>
        <dbReference type="Proteomes" id="UP000256328"/>
    </source>
</evidence>
<organism evidence="2 3">
    <name type="scientific">Coleophoma crateriformis</name>
    <dbReference type="NCBI Taxonomy" id="565419"/>
    <lineage>
        <taxon>Eukaryota</taxon>
        <taxon>Fungi</taxon>
        <taxon>Dikarya</taxon>
        <taxon>Ascomycota</taxon>
        <taxon>Pezizomycotina</taxon>
        <taxon>Leotiomycetes</taxon>
        <taxon>Helotiales</taxon>
        <taxon>Dermateaceae</taxon>
        <taxon>Coleophoma</taxon>
    </lineage>
</organism>